<dbReference type="GO" id="GO:0000981">
    <property type="term" value="F:DNA-binding transcription factor activity, RNA polymerase II-specific"/>
    <property type="evidence" value="ECO:0007669"/>
    <property type="project" value="TreeGrafter"/>
</dbReference>
<comment type="subcellular location">
    <subcellularLocation>
        <location evidence="1">Golgi apparatus membrane</location>
        <topology evidence="1">Single-pass type IV membrane protein</topology>
    </subcellularLocation>
</comment>
<evidence type="ECO:0000313" key="14">
    <source>
        <dbReference type="EMBL" id="CAF0955737.1"/>
    </source>
</evidence>
<keyword evidence="6 11" id="KW-1133">Transmembrane helix</keyword>
<keyword evidence="15" id="KW-1185">Reference proteome</keyword>
<gene>
    <name evidence="14" type="ORF">OXX778_LOCUS14184</name>
</gene>
<feature type="coiled-coil region" evidence="10">
    <location>
        <begin position="401"/>
        <end position="463"/>
    </location>
</feature>
<keyword evidence="8 10" id="KW-0175">Coiled coil</keyword>
<dbReference type="GO" id="GO:0006891">
    <property type="term" value="P:intra-Golgi vesicle-mediated transport"/>
    <property type="evidence" value="ECO:0007669"/>
    <property type="project" value="InterPro"/>
</dbReference>
<evidence type="ECO:0000256" key="11">
    <source>
        <dbReference type="SAM" id="Phobius"/>
    </source>
</evidence>
<reference evidence="14" key="1">
    <citation type="submission" date="2021-02" db="EMBL/GenBank/DDBJ databases">
        <authorList>
            <person name="Nowell W R."/>
        </authorList>
    </citation>
    <scope>NUCLEOTIDE SEQUENCE</scope>
    <source>
        <strain evidence="14">Ploen Becks lab</strain>
    </source>
</reference>
<proteinExistence type="inferred from homology"/>
<organism evidence="14 15">
    <name type="scientific">Brachionus calyciflorus</name>
    <dbReference type="NCBI Taxonomy" id="104777"/>
    <lineage>
        <taxon>Eukaryota</taxon>
        <taxon>Metazoa</taxon>
        <taxon>Spiralia</taxon>
        <taxon>Gnathifera</taxon>
        <taxon>Rotifera</taxon>
        <taxon>Eurotatoria</taxon>
        <taxon>Monogononta</taxon>
        <taxon>Pseudotrocha</taxon>
        <taxon>Ploima</taxon>
        <taxon>Brachionidae</taxon>
        <taxon>Brachionus</taxon>
    </lineage>
</organism>
<comment type="caution">
    <text evidence="14">The sequence shown here is derived from an EMBL/GenBank/DDBJ whole genome shotgun (WGS) entry which is preliminary data.</text>
</comment>
<dbReference type="Proteomes" id="UP000663879">
    <property type="component" value="Unassembled WGS sequence"/>
</dbReference>
<feature type="transmembrane region" description="Helical" evidence="11">
    <location>
        <begin position="630"/>
        <end position="651"/>
    </location>
</feature>
<feature type="domain" description="CASP C-terminal" evidence="12">
    <location>
        <begin position="424"/>
        <end position="652"/>
    </location>
</feature>
<evidence type="ECO:0000256" key="2">
    <source>
        <dbReference type="ARBA" id="ARBA00006415"/>
    </source>
</evidence>
<dbReference type="AlphaFoldDB" id="A0A814DJT1"/>
<keyword evidence="9 11" id="KW-0472">Membrane</keyword>
<evidence type="ECO:0000256" key="7">
    <source>
        <dbReference type="ARBA" id="ARBA00023034"/>
    </source>
</evidence>
<feature type="coiled-coil region" evidence="10">
    <location>
        <begin position="509"/>
        <end position="536"/>
    </location>
</feature>
<feature type="coiled-coil region" evidence="10">
    <location>
        <begin position="112"/>
        <end position="189"/>
    </location>
</feature>
<evidence type="ECO:0000256" key="10">
    <source>
        <dbReference type="SAM" id="Coils"/>
    </source>
</evidence>
<evidence type="ECO:0000256" key="4">
    <source>
        <dbReference type="ARBA" id="ARBA00022448"/>
    </source>
</evidence>
<evidence type="ECO:0000256" key="6">
    <source>
        <dbReference type="ARBA" id="ARBA00022989"/>
    </source>
</evidence>
<name>A0A814DJT1_9BILA</name>
<dbReference type="GO" id="GO:0000139">
    <property type="term" value="C:Golgi membrane"/>
    <property type="evidence" value="ECO:0007669"/>
    <property type="project" value="UniProtKB-SubCell"/>
</dbReference>
<dbReference type="PANTHER" id="PTHR14043">
    <property type="entry name" value="CCAAT DISPLACEMENT PROTEIN-RELATED"/>
    <property type="match status" value="1"/>
</dbReference>
<evidence type="ECO:0000256" key="9">
    <source>
        <dbReference type="ARBA" id="ARBA00023136"/>
    </source>
</evidence>
<evidence type="ECO:0000256" key="1">
    <source>
        <dbReference type="ARBA" id="ARBA00004409"/>
    </source>
</evidence>
<dbReference type="PANTHER" id="PTHR14043:SF2">
    <property type="entry name" value="HOMEOBOX PROTEIN CUT"/>
    <property type="match status" value="1"/>
</dbReference>
<dbReference type="Pfam" id="PF08172">
    <property type="entry name" value="CASP_C"/>
    <property type="match status" value="1"/>
</dbReference>
<evidence type="ECO:0000256" key="8">
    <source>
        <dbReference type="ARBA" id="ARBA00023054"/>
    </source>
</evidence>
<accession>A0A814DJT1</accession>
<dbReference type="GO" id="GO:0005634">
    <property type="term" value="C:nucleus"/>
    <property type="evidence" value="ECO:0007669"/>
    <property type="project" value="TreeGrafter"/>
</dbReference>
<keyword evidence="5 11" id="KW-0812">Transmembrane</keyword>
<dbReference type="InterPro" id="IPR012955">
    <property type="entry name" value="CASP_C"/>
</dbReference>
<evidence type="ECO:0000259" key="12">
    <source>
        <dbReference type="Pfam" id="PF08172"/>
    </source>
</evidence>
<keyword evidence="4" id="KW-0813">Transport</keyword>
<evidence type="ECO:0000313" key="15">
    <source>
        <dbReference type="Proteomes" id="UP000663879"/>
    </source>
</evidence>
<sequence>MSKNVSTTLEIWQKFDIESVKRDLDDKVIEIAKSLEEGDESRKRLIEQTKEFRKNLSDEQRKLFAPMLKSFQIEVDSSSKRNKLMEQVLLKLYKQLIDLPDPVQSLENLQRVQKKAEKVQDLEIENKQLRETLDEYNAEFAEVKNQEVTIKNLKEKIRELEEKSELQIQSRLKEKEKELSKNFSEKEEQIQTTQLDLVKKLGDTEARCLNLQNQLHKAHTDLYDLKSKQDELLNAKSLEIDILLQDIDKLNERVVNAERLNDQYVQKLTQQTSQIDSEKTQLNTNYQTSALEVELAAKEKEISQLVEDIQKLQLKSNKTREFYESQRAQLEDKLVSKERLLEQLEYELRKKQDYDEIRKELMILKSIEFNEFNNDNLVTNEVGAPTEQQQKSLEVLLLEKNRYLQNENTQFKNRLSELQLRLDKLSKENSSLLSVNLEQKTLIVELEKDLLKLAQKSNKSELNLEQELNQKTESLNTVIGLDNDDFKTEEINQETQIDSSLFNIVSSQRERFRARVQELETENVSNKQQILFLTNEIDRLRSDNVKLYEKIKFLQSFSSTGSKMTSISLNEDDDTMPVLNRYTTEYEKKLDPFSKFNYREKQKRYSDLKFHDKFTLNIGRFILSSRLARLIFFGYFFVIHLLIFLSLYTMAHRDASYREFSAECALAYKDHMAEVHGQKGFQPPH</sequence>
<dbReference type="OrthoDB" id="10257567at2759"/>
<feature type="domain" description="Cux N-terminal" evidence="13">
    <location>
        <begin position="3"/>
        <end position="111"/>
    </location>
</feature>
<dbReference type="InterPro" id="IPR057476">
    <property type="entry name" value="Cux_N"/>
</dbReference>
<protein>
    <recommendedName>
        <fullName evidence="3">Protein CASP</fullName>
    </recommendedName>
</protein>
<dbReference type="EMBL" id="CAJNOC010002868">
    <property type="protein sequence ID" value="CAF0955737.1"/>
    <property type="molecule type" value="Genomic_DNA"/>
</dbReference>
<feature type="coiled-coil region" evidence="10">
    <location>
        <begin position="233"/>
        <end position="347"/>
    </location>
</feature>
<comment type="similarity">
    <text evidence="2">Belongs to the CASP family.</text>
</comment>
<evidence type="ECO:0000256" key="3">
    <source>
        <dbReference type="ARBA" id="ARBA00018691"/>
    </source>
</evidence>
<evidence type="ECO:0000259" key="13">
    <source>
        <dbReference type="Pfam" id="PF25398"/>
    </source>
</evidence>
<dbReference type="Pfam" id="PF25398">
    <property type="entry name" value="CUX1_N"/>
    <property type="match status" value="1"/>
</dbReference>
<dbReference type="GO" id="GO:0000977">
    <property type="term" value="F:RNA polymerase II transcription regulatory region sequence-specific DNA binding"/>
    <property type="evidence" value="ECO:0007669"/>
    <property type="project" value="TreeGrafter"/>
</dbReference>
<evidence type="ECO:0000256" key="5">
    <source>
        <dbReference type="ARBA" id="ARBA00022692"/>
    </source>
</evidence>
<keyword evidence="7" id="KW-0333">Golgi apparatus</keyword>